<dbReference type="PROSITE" id="PS00108">
    <property type="entry name" value="PROTEIN_KINASE_ST"/>
    <property type="match status" value="1"/>
</dbReference>
<dbReference type="InterPro" id="IPR000719">
    <property type="entry name" value="Prot_kinase_dom"/>
</dbReference>
<proteinExistence type="predicted"/>
<feature type="transmembrane region" description="Helical" evidence="7">
    <location>
        <begin position="509"/>
        <end position="532"/>
    </location>
</feature>
<dbReference type="SMART" id="SM00220">
    <property type="entry name" value="S_TKc"/>
    <property type="match status" value="1"/>
</dbReference>
<evidence type="ECO:0000256" key="3">
    <source>
        <dbReference type="ARBA" id="ARBA00022777"/>
    </source>
</evidence>
<dbReference type="OrthoDB" id="5512503at2"/>
<dbReference type="InterPro" id="IPR008271">
    <property type="entry name" value="Ser/Thr_kinase_AS"/>
</dbReference>
<protein>
    <recommendedName>
        <fullName evidence="8">Protein kinase domain-containing protein</fullName>
    </recommendedName>
</protein>
<dbReference type="PANTHER" id="PTHR43289:SF6">
    <property type="entry name" value="SERINE_THREONINE-PROTEIN KINASE NEKL-3"/>
    <property type="match status" value="1"/>
</dbReference>
<feature type="binding site" evidence="5">
    <location>
        <position position="44"/>
    </location>
    <ligand>
        <name>ATP</name>
        <dbReference type="ChEBI" id="CHEBI:30616"/>
    </ligand>
</feature>
<dbReference type="RefSeq" id="WP_050431414.1">
    <property type="nucleotide sequence ID" value="NZ_CP012159.1"/>
</dbReference>
<dbReference type="PANTHER" id="PTHR43289">
    <property type="entry name" value="MITOGEN-ACTIVATED PROTEIN KINASE KINASE KINASE 20-RELATED"/>
    <property type="match status" value="1"/>
</dbReference>
<keyword evidence="10" id="KW-1185">Reference proteome</keyword>
<organism evidence="9 10">
    <name type="scientific">Chondromyces crocatus</name>
    <dbReference type="NCBI Taxonomy" id="52"/>
    <lineage>
        <taxon>Bacteria</taxon>
        <taxon>Pseudomonadati</taxon>
        <taxon>Myxococcota</taxon>
        <taxon>Polyangia</taxon>
        <taxon>Polyangiales</taxon>
        <taxon>Polyangiaceae</taxon>
        <taxon>Chondromyces</taxon>
    </lineage>
</organism>
<dbReference type="GO" id="GO:0004674">
    <property type="term" value="F:protein serine/threonine kinase activity"/>
    <property type="evidence" value="ECO:0007669"/>
    <property type="project" value="TreeGrafter"/>
</dbReference>
<dbReference type="Gene3D" id="3.30.200.20">
    <property type="entry name" value="Phosphorylase Kinase, domain 1"/>
    <property type="match status" value="1"/>
</dbReference>
<dbReference type="PATRIC" id="fig|52.7.peg.3798"/>
<feature type="domain" description="Protein kinase" evidence="8">
    <location>
        <begin position="15"/>
        <end position="278"/>
    </location>
</feature>
<evidence type="ECO:0000256" key="5">
    <source>
        <dbReference type="PROSITE-ProRule" id="PRU10141"/>
    </source>
</evidence>
<dbReference type="GO" id="GO:0005524">
    <property type="term" value="F:ATP binding"/>
    <property type="evidence" value="ECO:0007669"/>
    <property type="project" value="UniProtKB-UniRule"/>
</dbReference>
<evidence type="ECO:0000313" key="9">
    <source>
        <dbReference type="EMBL" id="AKT39298.1"/>
    </source>
</evidence>
<feature type="region of interest" description="Disordered" evidence="6">
    <location>
        <begin position="371"/>
        <end position="461"/>
    </location>
</feature>
<dbReference type="PROSITE" id="PS00107">
    <property type="entry name" value="PROTEIN_KINASE_ATP"/>
    <property type="match status" value="1"/>
</dbReference>
<evidence type="ECO:0000256" key="4">
    <source>
        <dbReference type="ARBA" id="ARBA00022840"/>
    </source>
</evidence>
<accession>A0A0K1EFD4</accession>
<feature type="compositionally biased region" description="Low complexity" evidence="6">
    <location>
        <begin position="395"/>
        <end position="406"/>
    </location>
</feature>
<evidence type="ECO:0000313" key="10">
    <source>
        <dbReference type="Proteomes" id="UP000067626"/>
    </source>
</evidence>
<gene>
    <name evidence="9" type="ORF">CMC5_034450</name>
</gene>
<keyword evidence="4 5" id="KW-0067">ATP-binding</keyword>
<keyword evidence="7" id="KW-0812">Transmembrane</keyword>
<keyword evidence="7" id="KW-1133">Transmembrane helix</keyword>
<keyword evidence="2 5" id="KW-0547">Nucleotide-binding</keyword>
<keyword evidence="1" id="KW-0808">Transferase</keyword>
<evidence type="ECO:0000256" key="1">
    <source>
        <dbReference type="ARBA" id="ARBA00022679"/>
    </source>
</evidence>
<dbReference type="InterPro" id="IPR017441">
    <property type="entry name" value="Protein_kinase_ATP_BS"/>
</dbReference>
<dbReference type="SUPFAM" id="SSF56112">
    <property type="entry name" value="Protein kinase-like (PK-like)"/>
    <property type="match status" value="1"/>
</dbReference>
<evidence type="ECO:0000256" key="6">
    <source>
        <dbReference type="SAM" id="MobiDB-lite"/>
    </source>
</evidence>
<evidence type="ECO:0000256" key="2">
    <source>
        <dbReference type="ARBA" id="ARBA00022741"/>
    </source>
</evidence>
<dbReference type="InterPro" id="IPR011009">
    <property type="entry name" value="Kinase-like_dom_sf"/>
</dbReference>
<dbReference type="EMBL" id="CP012159">
    <property type="protein sequence ID" value="AKT39298.1"/>
    <property type="molecule type" value="Genomic_DNA"/>
</dbReference>
<evidence type="ECO:0000256" key="7">
    <source>
        <dbReference type="SAM" id="Phobius"/>
    </source>
</evidence>
<dbReference type="PROSITE" id="PS50011">
    <property type="entry name" value="PROTEIN_KINASE_DOM"/>
    <property type="match status" value="1"/>
</dbReference>
<feature type="compositionally biased region" description="Low complexity" evidence="6">
    <location>
        <begin position="295"/>
        <end position="337"/>
    </location>
</feature>
<dbReference type="AlphaFoldDB" id="A0A0K1EFD4"/>
<feature type="region of interest" description="Disordered" evidence="6">
    <location>
        <begin position="282"/>
        <end position="344"/>
    </location>
</feature>
<evidence type="ECO:0000259" key="8">
    <source>
        <dbReference type="PROSITE" id="PS50011"/>
    </source>
</evidence>
<keyword evidence="7" id="KW-0472">Membrane</keyword>
<feature type="compositionally biased region" description="Pro residues" evidence="6">
    <location>
        <begin position="447"/>
        <end position="458"/>
    </location>
</feature>
<dbReference type="Gene3D" id="1.10.510.10">
    <property type="entry name" value="Transferase(Phosphotransferase) domain 1"/>
    <property type="match status" value="1"/>
</dbReference>
<dbReference type="STRING" id="52.CMC5_034450"/>
<dbReference type="Proteomes" id="UP000067626">
    <property type="component" value="Chromosome"/>
</dbReference>
<sequence length="533" mass="55935">MSTPLAPDMIIGSKYRLIKPLGSGAMGTVWAAENGSTGRQVALKLLSNTEEHLQKRLLREARACGQLHHPNIVELFDVESTDAGDPFLVMELLEGQTLAQRLKGKRCIDPPLAARFARDIARGLAAAHAKQIIHRDLKPANIFLQRGETDVHLKILDFGVSKNLAVSDGLHTVAGAAIGSLAYMSPEQARAASDLDPRSDLWSVGILLVEMLTGERPIRGTAPQLVLQLVNGRIPPAAEVAPNVGPEFHAVIDRCLQRQRDARISSATELAALLEPLAQPASPAAISGQPPWPTAPRNAAPPASPAAISGQPPWPTAPRSAAPPASPMAWPAPSQAPQDDDSIEPETLHDALEEDDVTTSDDLLHEAATIQIQRRPSAPPAHHFPEGLGGTIRMARPSARPQAQAPEGAPRGFPPGSASHPASESLPAGPGGTELMLPLPTARPRLDAPPVPGPPHLGPSPASWSPPAFGGAGGVNKIHPSAPVSFPSDYLQTGEVAPPTSGPHPSLSFLLLLGVLSASLTVGLAILAYFLVR</sequence>
<reference evidence="9 10" key="1">
    <citation type="submission" date="2015-07" db="EMBL/GenBank/DDBJ databases">
        <title>Genome analysis of myxobacterium Chondromyces crocatus Cm c5 reveals a high potential for natural compound synthesis and the genetic basis for the loss of fruiting body formation.</title>
        <authorList>
            <person name="Zaburannyi N."/>
            <person name="Bunk B."/>
            <person name="Maier J."/>
            <person name="Overmann J."/>
            <person name="Mueller R."/>
        </authorList>
    </citation>
    <scope>NUCLEOTIDE SEQUENCE [LARGE SCALE GENOMIC DNA]</scope>
    <source>
        <strain evidence="9 10">Cm c5</strain>
    </source>
</reference>
<keyword evidence="3" id="KW-0418">Kinase</keyword>
<dbReference type="Pfam" id="PF00069">
    <property type="entry name" value="Pkinase"/>
    <property type="match status" value="1"/>
</dbReference>
<dbReference type="CDD" id="cd14014">
    <property type="entry name" value="STKc_PknB_like"/>
    <property type="match status" value="1"/>
</dbReference>
<name>A0A0K1EFD4_CHOCO</name>
<dbReference type="KEGG" id="ccro:CMC5_034450"/>